<dbReference type="InterPro" id="IPR011029">
    <property type="entry name" value="DEATH-like_dom_sf"/>
</dbReference>
<dbReference type="KEGG" id="clv:102096673"/>
<accession>A0A2I0LKD9</accession>
<keyword evidence="2" id="KW-0963">Cytoplasm</keyword>
<keyword evidence="10" id="KW-1185">Reference proteome</keyword>
<feature type="domain" description="CARD" evidence="7">
    <location>
        <begin position="456"/>
        <end position="539"/>
    </location>
</feature>
<dbReference type="Proteomes" id="UP000053872">
    <property type="component" value="Unassembled WGS sequence"/>
</dbReference>
<dbReference type="PROSITE" id="PS50053">
    <property type="entry name" value="UBIQUITIN_2"/>
    <property type="match status" value="1"/>
</dbReference>
<evidence type="ECO:0000256" key="4">
    <source>
        <dbReference type="ARBA" id="ARBA00022859"/>
    </source>
</evidence>
<organism evidence="9 10">
    <name type="scientific">Columba livia</name>
    <name type="common">Rock dove</name>
    <dbReference type="NCBI Taxonomy" id="8932"/>
    <lineage>
        <taxon>Eukaryota</taxon>
        <taxon>Metazoa</taxon>
        <taxon>Chordata</taxon>
        <taxon>Craniata</taxon>
        <taxon>Vertebrata</taxon>
        <taxon>Euteleostomi</taxon>
        <taxon>Archelosauria</taxon>
        <taxon>Archosauria</taxon>
        <taxon>Dinosauria</taxon>
        <taxon>Saurischia</taxon>
        <taxon>Theropoda</taxon>
        <taxon>Coelurosauria</taxon>
        <taxon>Aves</taxon>
        <taxon>Neognathae</taxon>
        <taxon>Neoaves</taxon>
        <taxon>Columbimorphae</taxon>
        <taxon>Columbiformes</taxon>
        <taxon>Columbidae</taxon>
        <taxon>Columba</taxon>
    </lineage>
</organism>
<dbReference type="SUPFAM" id="SSF47986">
    <property type="entry name" value="DEATH domain"/>
    <property type="match status" value="1"/>
</dbReference>
<dbReference type="Pfam" id="PF23679">
    <property type="entry name" value="UPA-FIIND"/>
    <property type="match status" value="1"/>
</dbReference>
<evidence type="ECO:0000259" key="6">
    <source>
        <dbReference type="PROSITE" id="PS50053"/>
    </source>
</evidence>
<dbReference type="InterPro" id="IPR051249">
    <property type="entry name" value="NLRP_Inflammasome"/>
</dbReference>
<name>A0A2I0LKD9_COLLI</name>
<proteinExistence type="predicted"/>
<dbReference type="InParanoid" id="A0A2I0LKD9"/>
<keyword evidence="5" id="KW-0395">Inflammatory response</keyword>
<dbReference type="STRING" id="8932.A0A2I0LKD9"/>
<evidence type="ECO:0000256" key="3">
    <source>
        <dbReference type="ARBA" id="ARBA00022588"/>
    </source>
</evidence>
<evidence type="ECO:0000259" key="7">
    <source>
        <dbReference type="PROSITE" id="PS50209"/>
    </source>
</evidence>
<evidence type="ECO:0000256" key="2">
    <source>
        <dbReference type="ARBA" id="ARBA00022490"/>
    </source>
</evidence>
<evidence type="ECO:0000313" key="9">
    <source>
        <dbReference type="EMBL" id="PKK17900.1"/>
    </source>
</evidence>
<reference evidence="9 10" key="1">
    <citation type="journal article" date="2013" name="Science">
        <title>Genomic diversity and evolution of the head crest in the rock pigeon.</title>
        <authorList>
            <person name="Shapiro M.D."/>
            <person name="Kronenberg Z."/>
            <person name="Li C."/>
            <person name="Domyan E.T."/>
            <person name="Pan H."/>
            <person name="Campbell M."/>
            <person name="Tan H."/>
            <person name="Huff C.D."/>
            <person name="Hu H."/>
            <person name="Vickrey A.I."/>
            <person name="Nielsen S.C."/>
            <person name="Stringham S.A."/>
            <person name="Hu H."/>
            <person name="Willerslev E."/>
            <person name="Gilbert M.T."/>
            <person name="Yandell M."/>
            <person name="Zhang G."/>
            <person name="Wang J."/>
        </authorList>
    </citation>
    <scope>NUCLEOTIDE SEQUENCE [LARGE SCALE GENOMIC DNA]</scope>
    <source>
        <tissue evidence="9">Blood</tissue>
    </source>
</reference>
<evidence type="ECO:0000256" key="5">
    <source>
        <dbReference type="ARBA" id="ARBA00023198"/>
    </source>
</evidence>
<comment type="caution">
    <text evidence="9">The sequence shown here is derived from an EMBL/GenBank/DDBJ whole genome shotgun (WGS) entry which is preliminary data.</text>
</comment>
<dbReference type="GO" id="GO:0042981">
    <property type="term" value="P:regulation of apoptotic process"/>
    <property type="evidence" value="ECO:0007669"/>
    <property type="project" value="InterPro"/>
</dbReference>
<feature type="domain" description="Ubiquitin-like" evidence="6">
    <location>
        <begin position="14"/>
        <end position="90"/>
    </location>
</feature>
<protein>
    <submittedName>
        <fullName evidence="9">Caspase recruitment domain-containing protein 8, transcript variant X1</fullName>
    </submittedName>
</protein>
<dbReference type="PANTHER" id="PTHR46985:SF4">
    <property type="entry name" value="CASPASE RECRUITMENT DOMAIN-CONTAINING PROTEIN 8"/>
    <property type="match status" value="1"/>
</dbReference>
<gene>
    <name evidence="9" type="ORF">A306_00013876</name>
</gene>
<sequence length="539" mass="60712">MAEQQPTADSPAEFRIFVKTLSGQNLAVQVSLDDTVQDLQVKLSAQDSSLGPETARVIYNQQCMNRDLTLRYYEIKPDCTVFCLRRLRGGGSPAVESQLPGKAMPWYKDHGPIHLQGMDIKPRHFDLRKLVADPHESLPAKGSGSAEASFPSMNLGSSPQGTCRSCTGEVLPEVTPKITRGSGKTMYQAHLPGEGIFRCSITGLSFEVKSAVTVTYRYATWTQHLSRDDQETWVPAGPLFHIVVQPGIVRAVHLPHFICLAEDIDTNLCFIAHFESGKMTLQRPTRLIAFSAVLENPSFSLLGVLWRRLRSTLNSFPMHSLVLIFHQLSAADTTLHLYLIPDDNSVKQAVEKQERNWNSKLIPKPPPFNPLFFGCSYRVTSTRFVEITPDTELPFCYKSPKEQQLFVEIYIRNMVEEMSFLMTDTRSGTEVWRASLRSGDINLLAHASKTISGAAFVKKHQAELCSRMRQLPTILQHLRDANVINSDEEEELQGQDTNKRKNRVLLDLVKKKGLKAQEQLYQILQIKDPYLIADLEKST</sequence>
<dbReference type="Gene3D" id="3.10.20.90">
    <property type="entry name" value="Phosphatidylinositol 3-kinase Catalytic Subunit, Chain A, domain 1"/>
    <property type="match status" value="1"/>
</dbReference>
<dbReference type="CDD" id="cd17039">
    <property type="entry name" value="Ubl_ubiquitin_like"/>
    <property type="match status" value="1"/>
</dbReference>
<evidence type="ECO:0000259" key="8">
    <source>
        <dbReference type="PROSITE" id="PS51830"/>
    </source>
</evidence>
<keyword evidence="3" id="KW-0399">Innate immunity</keyword>
<dbReference type="InterPro" id="IPR025307">
    <property type="entry name" value="FIIND_dom"/>
</dbReference>
<evidence type="ECO:0000313" key="10">
    <source>
        <dbReference type="Proteomes" id="UP000053872"/>
    </source>
</evidence>
<dbReference type="GO" id="GO:0006954">
    <property type="term" value="P:inflammatory response"/>
    <property type="evidence" value="ECO:0007669"/>
    <property type="project" value="UniProtKB-KW"/>
</dbReference>
<dbReference type="SMART" id="SM00213">
    <property type="entry name" value="UBQ"/>
    <property type="match status" value="1"/>
</dbReference>
<keyword evidence="4" id="KW-0391">Immunity</keyword>
<evidence type="ECO:0000256" key="1">
    <source>
        <dbReference type="ARBA" id="ARBA00004514"/>
    </source>
</evidence>
<dbReference type="SMART" id="SM00114">
    <property type="entry name" value="CARD"/>
    <property type="match status" value="1"/>
</dbReference>
<dbReference type="Gene3D" id="1.10.533.10">
    <property type="entry name" value="Death Domain, Fas"/>
    <property type="match status" value="1"/>
</dbReference>
<dbReference type="Pfam" id="PF13553">
    <property type="entry name" value="FIIND"/>
    <property type="match status" value="1"/>
</dbReference>
<dbReference type="GO" id="GO:0045087">
    <property type="term" value="P:innate immune response"/>
    <property type="evidence" value="ECO:0007669"/>
    <property type="project" value="UniProtKB-KW"/>
</dbReference>
<dbReference type="OrthoDB" id="428577at2759"/>
<comment type="subcellular location">
    <subcellularLocation>
        <location evidence="1">Cytoplasm</location>
        <location evidence="1">Cytosol</location>
    </subcellularLocation>
</comment>
<dbReference type="SUPFAM" id="SSF54236">
    <property type="entry name" value="Ubiquitin-like"/>
    <property type="match status" value="1"/>
</dbReference>
<dbReference type="EMBL" id="AKCR02000256">
    <property type="protein sequence ID" value="PKK17900.1"/>
    <property type="molecule type" value="Genomic_DNA"/>
</dbReference>
<dbReference type="PANTHER" id="PTHR46985">
    <property type="entry name" value="NACHT, LRR AND PYD DOMAINS-CONTAINING PROTEIN 1"/>
    <property type="match status" value="1"/>
</dbReference>
<feature type="domain" description="FIIND" evidence="8">
    <location>
        <begin position="166"/>
        <end position="450"/>
    </location>
</feature>
<dbReference type="InterPro" id="IPR029071">
    <property type="entry name" value="Ubiquitin-like_domsf"/>
</dbReference>
<dbReference type="PROSITE" id="PS50209">
    <property type="entry name" value="CARD"/>
    <property type="match status" value="1"/>
</dbReference>
<dbReference type="PROSITE" id="PS51830">
    <property type="entry name" value="FIIND"/>
    <property type="match status" value="1"/>
</dbReference>
<dbReference type="Pfam" id="PF00240">
    <property type="entry name" value="ubiquitin"/>
    <property type="match status" value="1"/>
</dbReference>
<dbReference type="Pfam" id="PF00619">
    <property type="entry name" value="CARD"/>
    <property type="match status" value="1"/>
</dbReference>
<dbReference type="AlphaFoldDB" id="A0A2I0LKD9"/>
<dbReference type="InterPro" id="IPR000626">
    <property type="entry name" value="Ubiquitin-like_dom"/>
</dbReference>
<dbReference type="GO" id="GO:0061702">
    <property type="term" value="C:canonical inflammasome complex"/>
    <property type="evidence" value="ECO:0007669"/>
    <property type="project" value="TreeGrafter"/>
</dbReference>
<dbReference type="InterPro" id="IPR001315">
    <property type="entry name" value="CARD"/>
</dbReference>